<dbReference type="OrthoDB" id="9801785at2"/>
<dbReference type="EMBL" id="FNHH01000004">
    <property type="protein sequence ID" value="SDL99662.1"/>
    <property type="molecule type" value="Genomic_DNA"/>
</dbReference>
<feature type="domain" description="NAD(P)-binding" evidence="1">
    <location>
        <begin position="8"/>
        <end position="306"/>
    </location>
</feature>
<reference evidence="3" key="1">
    <citation type="submission" date="2016-10" db="EMBL/GenBank/DDBJ databases">
        <authorList>
            <person name="Varghese N."/>
            <person name="Submissions S."/>
        </authorList>
    </citation>
    <scope>NUCLEOTIDE SEQUENCE [LARGE SCALE GENOMIC DNA]</scope>
    <source>
        <strain evidence="3">DSM 24536</strain>
    </source>
</reference>
<protein>
    <submittedName>
        <fullName evidence="2">UDP-glucuronate 4-epimerase</fullName>
    </submittedName>
</protein>
<evidence type="ECO:0000313" key="2">
    <source>
        <dbReference type="EMBL" id="SDL99662.1"/>
    </source>
</evidence>
<dbReference type="Gene3D" id="3.90.25.10">
    <property type="entry name" value="UDP-galactose 4-epimerase, domain 1"/>
    <property type="match status" value="1"/>
</dbReference>
<dbReference type="InterPro" id="IPR036291">
    <property type="entry name" value="NAD(P)-bd_dom_sf"/>
</dbReference>
<dbReference type="SUPFAM" id="SSF51735">
    <property type="entry name" value="NAD(P)-binding Rossmann-fold domains"/>
    <property type="match status" value="1"/>
</dbReference>
<accession>A0A1G9PLD3</accession>
<dbReference type="PANTHER" id="PTHR43000">
    <property type="entry name" value="DTDP-D-GLUCOSE 4,6-DEHYDRATASE-RELATED"/>
    <property type="match status" value="1"/>
</dbReference>
<dbReference type="Gene3D" id="3.40.50.720">
    <property type="entry name" value="NAD(P)-binding Rossmann-like Domain"/>
    <property type="match status" value="1"/>
</dbReference>
<dbReference type="Pfam" id="PF16363">
    <property type="entry name" value="GDP_Man_Dehyd"/>
    <property type="match status" value="1"/>
</dbReference>
<dbReference type="AlphaFoldDB" id="A0A1G9PLD3"/>
<evidence type="ECO:0000259" key="1">
    <source>
        <dbReference type="Pfam" id="PF16363"/>
    </source>
</evidence>
<proteinExistence type="predicted"/>
<dbReference type="Proteomes" id="UP000199226">
    <property type="component" value="Unassembled WGS sequence"/>
</dbReference>
<keyword evidence="3" id="KW-1185">Reference proteome</keyword>
<dbReference type="RefSeq" id="WP_090700991.1">
    <property type="nucleotide sequence ID" value="NZ_FNHH01000004.1"/>
</dbReference>
<dbReference type="InterPro" id="IPR016040">
    <property type="entry name" value="NAD(P)-bd_dom"/>
</dbReference>
<evidence type="ECO:0000313" key="3">
    <source>
        <dbReference type="Proteomes" id="UP000199226"/>
    </source>
</evidence>
<gene>
    <name evidence="2" type="ORF">SAMN05421813_104186</name>
</gene>
<dbReference type="STRING" id="990371.SAMN05421813_104186"/>
<dbReference type="PRINTS" id="PR01713">
    <property type="entry name" value="NUCEPIMERASE"/>
</dbReference>
<sequence length="321" mass="36332">MNRKKRILVTGVAGFIGSNLTNSLLQRGNVQVIGLDNFDDFYSREQKEKNMSSFISNEDFSFVEGDIRNMADLSALSEIDVIVHLAAKAGVRPSIQNPILYQDVNVSGTQNLLEFARQRNIKQFVFASSSSVYGINENVPWHEEEKLMPISPYASTKLSCEMLGHVYSHLYGIRFLALRFFTVYGPAQRPDLAIHKFFNSISKGQAIPVFGDGSTSRDYTFVEDTIQGIEAAIDYDQSDFEIINLGNHQTVTLSELIHSIEKICGKQAIIDRQPEQPGDVPQTYADISKAQKLLNYHPKTELETGLLRFYEWYNNQRNNSK</sequence>
<name>A0A1G9PLD3_9SPHI</name>
<organism evidence="2 3">
    <name type="scientific">Daejeonella rubra</name>
    <dbReference type="NCBI Taxonomy" id="990371"/>
    <lineage>
        <taxon>Bacteria</taxon>
        <taxon>Pseudomonadati</taxon>
        <taxon>Bacteroidota</taxon>
        <taxon>Sphingobacteriia</taxon>
        <taxon>Sphingobacteriales</taxon>
        <taxon>Sphingobacteriaceae</taxon>
        <taxon>Daejeonella</taxon>
    </lineage>
</organism>